<evidence type="ECO:0000313" key="13">
    <source>
        <dbReference type="EMBL" id="HIU40322.1"/>
    </source>
</evidence>
<dbReference type="SMART" id="SM00387">
    <property type="entry name" value="HATPase_c"/>
    <property type="match status" value="1"/>
</dbReference>
<dbReference type="Proteomes" id="UP000824074">
    <property type="component" value="Unassembled WGS sequence"/>
</dbReference>
<organism evidence="13 14">
    <name type="scientific">Candidatus Aphodocola excrementigallinarum</name>
    <dbReference type="NCBI Taxonomy" id="2840670"/>
    <lineage>
        <taxon>Bacteria</taxon>
        <taxon>Bacillati</taxon>
        <taxon>Bacillota</taxon>
        <taxon>Bacilli</taxon>
        <taxon>Candidatus Aphodocola</taxon>
    </lineage>
</organism>
<evidence type="ECO:0000256" key="3">
    <source>
        <dbReference type="ARBA" id="ARBA00012438"/>
    </source>
</evidence>
<keyword evidence="10 11" id="KW-0472">Membrane</keyword>
<dbReference type="AlphaFoldDB" id="A0A9D1IN41"/>
<dbReference type="GO" id="GO:0005886">
    <property type="term" value="C:plasma membrane"/>
    <property type="evidence" value="ECO:0007669"/>
    <property type="project" value="UniProtKB-SubCell"/>
</dbReference>
<keyword evidence="4" id="KW-1003">Cell membrane</keyword>
<comment type="catalytic activity">
    <reaction evidence="1">
        <text>ATP + protein L-histidine = ADP + protein N-phospho-L-histidine.</text>
        <dbReference type="EC" id="2.7.13.3"/>
    </reaction>
</comment>
<evidence type="ECO:0000256" key="5">
    <source>
        <dbReference type="ARBA" id="ARBA00022679"/>
    </source>
</evidence>
<evidence type="ECO:0000256" key="7">
    <source>
        <dbReference type="ARBA" id="ARBA00022777"/>
    </source>
</evidence>
<comment type="subcellular location">
    <subcellularLocation>
        <location evidence="2">Cell membrane</location>
        <topology evidence="2">Multi-pass membrane protein</topology>
    </subcellularLocation>
</comment>
<feature type="domain" description="Histidine kinase" evidence="12">
    <location>
        <begin position="126"/>
        <end position="333"/>
    </location>
</feature>
<reference evidence="13" key="2">
    <citation type="journal article" date="2021" name="PeerJ">
        <title>Extensive microbial diversity within the chicken gut microbiome revealed by metagenomics and culture.</title>
        <authorList>
            <person name="Gilroy R."/>
            <person name="Ravi A."/>
            <person name="Getino M."/>
            <person name="Pursley I."/>
            <person name="Horton D.L."/>
            <person name="Alikhan N.F."/>
            <person name="Baker D."/>
            <person name="Gharbi K."/>
            <person name="Hall N."/>
            <person name="Watson M."/>
            <person name="Adriaenssens E.M."/>
            <person name="Foster-Nyarko E."/>
            <person name="Jarju S."/>
            <person name="Secka A."/>
            <person name="Antonio M."/>
            <person name="Oren A."/>
            <person name="Chaudhuri R.R."/>
            <person name="La Ragione R."/>
            <person name="Hildebrand F."/>
            <person name="Pallen M.J."/>
        </authorList>
    </citation>
    <scope>NUCLEOTIDE SEQUENCE</scope>
    <source>
        <strain evidence="13">CHK193-30670</strain>
    </source>
</reference>
<dbReference type="EMBL" id="DVMT01000033">
    <property type="protein sequence ID" value="HIU40322.1"/>
    <property type="molecule type" value="Genomic_DNA"/>
</dbReference>
<dbReference type="GO" id="GO:0004721">
    <property type="term" value="F:phosphoprotein phosphatase activity"/>
    <property type="evidence" value="ECO:0007669"/>
    <property type="project" value="TreeGrafter"/>
</dbReference>
<evidence type="ECO:0000256" key="10">
    <source>
        <dbReference type="ARBA" id="ARBA00023136"/>
    </source>
</evidence>
<proteinExistence type="predicted"/>
<dbReference type="InterPro" id="IPR005467">
    <property type="entry name" value="His_kinase_dom"/>
</dbReference>
<protein>
    <recommendedName>
        <fullName evidence="3">histidine kinase</fullName>
        <ecNumber evidence="3">2.7.13.3</ecNumber>
    </recommendedName>
</protein>
<keyword evidence="9" id="KW-0902">Two-component regulatory system</keyword>
<dbReference type="InterPro" id="IPR036890">
    <property type="entry name" value="HATPase_C_sf"/>
</dbReference>
<dbReference type="PROSITE" id="PS50109">
    <property type="entry name" value="HIS_KIN"/>
    <property type="match status" value="1"/>
</dbReference>
<evidence type="ECO:0000256" key="9">
    <source>
        <dbReference type="ARBA" id="ARBA00023012"/>
    </source>
</evidence>
<dbReference type="InterPro" id="IPR003594">
    <property type="entry name" value="HATPase_dom"/>
</dbReference>
<dbReference type="PANTHER" id="PTHR45453">
    <property type="entry name" value="PHOSPHATE REGULON SENSOR PROTEIN PHOR"/>
    <property type="match status" value="1"/>
</dbReference>
<accession>A0A9D1IN41</accession>
<dbReference type="PANTHER" id="PTHR45453:SF2">
    <property type="entry name" value="HISTIDINE KINASE"/>
    <property type="match status" value="1"/>
</dbReference>
<dbReference type="Gene3D" id="3.30.565.10">
    <property type="entry name" value="Histidine kinase-like ATPase, C-terminal domain"/>
    <property type="match status" value="1"/>
</dbReference>
<keyword evidence="5" id="KW-0808">Transferase</keyword>
<evidence type="ECO:0000256" key="4">
    <source>
        <dbReference type="ARBA" id="ARBA00022475"/>
    </source>
</evidence>
<feature type="transmembrane region" description="Helical" evidence="11">
    <location>
        <begin position="37"/>
        <end position="58"/>
    </location>
</feature>
<evidence type="ECO:0000313" key="14">
    <source>
        <dbReference type="Proteomes" id="UP000824074"/>
    </source>
</evidence>
<keyword evidence="6 11" id="KW-0812">Transmembrane</keyword>
<evidence type="ECO:0000256" key="2">
    <source>
        <dbReference type="ARBA" id="ARBA00004651"/>
    </source>
</evidence>
<keyword evidence="8 11" id="KW-1133">Transmembrane helix</keyword>
<dbReference type="EC" id="2.7.13.3" evidence="3"/>
<sequence length="337" mass="39621">MSFLKYLKDKFFIVLTFLFSYIIILLMLLAFKVDYSLIIAITIVLFLMILIIILEGYFRKKGFYNTLINNTNKLDKKYLVLETLYKPDFYEGKIAYDTLYDINKSMTENVKKHNDQLTDFKEYIEMWIHEIKVPIASLVLQIHNNKDKKSKDILKKINKIDELTEQILYYVRTESIEKDYLIKDANLNKIVGEVALKNKDYLLENKINFVCDNLNYDVLTDSKWLVFILNQIVNNSIKYKKEKGDAILKIYAENNKKSVKLIIEDNGIGIIESDLPRVFDKSFTGYNGRIRHKSTGMGLFIAKSLCDRLGHKIEIQSKQNEYTKVIITFSKNDYYCV</sequence>
<keyword evidence="7 13" id="KW-0418">Kinase</keyword>
<dbReference type="InterPro" id="IPR050351">
    <property type="entry name" value="BphY/WalK/GraS-like"/>
</dbReference>
<evidence type="ECO:0000256" key="1">
    <source>
        <dbReference type="ARBA" id="ARBA00000085"/>
    </source>
</evidence>
<dbReference type="GO" id="GO:0016036">
    <property type="term" value="P:cellular response to phosphate starvation"/>
    <property type="evidence" value="ECO:0007669"/>
    <property type="project" value="TreeGrafter"/>
</dbReference>
<dbReference type="GO" id="GO:0000155">
    <property type="term" value="F:phosphorelay sensor kinase activity"/>
    <property type="evidence" value="ECO:0007669"/>
    <property type="project" value="TreeGrafter"/>
</dbReference>
<evidence type="ECO:0000259" key="12">
    <source>
        <dbReference type="PROSITE" id="PS50109"/>
    </source>
</evidence>
<feature type="transmembrane region" description="Helical" evidence="11">
    <location>
        <begin position="12"/>
        <end position="31"/>
    </location>
</feature>
<evidence type="ECO:0000256" key="8">
    <source>
        <dbReference type="ARBA" id="ARBA00022989"/>
    </source>
</evidence>
<comment type="caution">
    <text evidence="13">The sequence shown here is derived from an EMBL/GenBank/DDBJ whole genome shotgun (WGS) entry which is preliminary data.</text>
</comment>
<dbReference type="SUPFAM" id="SSF55874">
    <property type="entry name" value="ATPase domain of HSP90 chaperone/DNA topoisomerase II/histidine kinase"/>
    <property type="match status" value="1"/>
</dbReference>
<reference evidence="13" key="1">
    <citation type="submission" date="2020-10" db="EMBL/GenBank/DDBJ databases">
        <authorList>
            <person name="Gilroy R."/>
        </authorList>
    </citation>
    <scope>NUCLEOTIDE SEQUENCE</scope>
    <source>
        <strain evidence="13">CHK193-30670</strain>
    </source>
</reference>
<evidence type="ECO:0000256" key="11">
    <source>
        <dbReference type="SAM" id="Phobius"/>
    </source>
</evidence>
<name>A0A9D1IN41_9FIRM</name>
<dbReference type="Pfam" id="PF02518">
    <property type="entry name" value="HATPase_c"/>
    <property type="match status" value="1"/>
</dbReference>
<evidence type="ECO:0000256" key="6">
    <source>
        <dbReference type="ARBA" id="ARBA00022692"/>
    </source>
</evidence>
<gene>
    <name evidence="13" type="ORF">IAB68_03395</name>
</gene>